<proteinExistence type="predicted"/>
<feature type="compositionally biased region" description="Low complexity" evidence="1">
    <location>
        <begin position="98"/>
        <end position="112"/>
    </location>
</feature>
<evidence type="ECO:0000256" key="2">
    <source>
        <dbReference type="SAM" id="SignalP"/>
    </source>
</evidence>
<dbReference type="CTD" id="8580058"/>
<organism evidence="4 5">
    <name type="scientific">Caenorhabditis briggsae</name>
    <dbReference type="NCBI Taxonomy" id="6238"/>
    <lineage>
        <taxon>Eukaryota</taxon>
        <taxon>Metazoa</taxon>
        <taxon>Ecdysozoa</taxon>
        <taxon>Nematoda</taxon>
        <taxon>Chromadorea</taxon>
        <taxon>Rhabditida</taxon>
        <taxon>Rhabditina</taxon>
        <taxon>Rhabditomorpha</taxon>
        <taxon>Rhabditoidea</taxon>
        <taxon>Rhabditidae</taxon>
        <taxon>Peloderinae</taxon>
        <taxon>Caenorhabditis</taxon>
    </lineage>
</organism>
<feature type="compositionally biased region" description="Low complexity" evidence="1">
    <location>
        <begin position="63"/>
        <end position="73"/>
    </location>
</feature>
<dbReference type="InterPro" id="IPR016187">
    <property type="entry name" value="CTDL_fold"/>
</dbReference>
<keyword evidence="2" id="KW-0732">Signal</keyword>
<dbReference type="SUPFAM" id="SSF56436">
    <property type="entry name" value="C-type lectin-like"/>
    <property type="match status" value="1"/>
</dbReference>
<gene>
    <name evidence="6" type="primary">clec-232</name>
    <name evidence="4" type="synonym">Cbr-clec-232</name>
    <name evidence="6" type="ORF">CBG04897</name>
    <name evidence="4" type="ORF">CBG_04897</name>
</gene>
<evidence type="ECO:0000313" key="4">
    <source>
        <dbReference type="EMBL" id="CAP25521.1"/>
    </source>
</evidence>
<name>A8WYR3_CAEBR</name>
<dbReference type="KEGG" id="cbr:CBG_04897"/>
<sequence>MKLLCLLILFLALVSLASAHRHRHHRHGKFTGKRPKKIVKIIHVGGGNNFHGPKKVTTPPAASSSSSSSSSSSEEVPPAFDTDNEEVKTTLPAPPPTTTTKTTTTTTTTTTTKKPEPKCDEGWLTFQRIHSPWCVLVGNKGANNHQLTQPEAEKVCKQFQATLTGLTNDDERKQIANEALHQLGEIGIEMGAVWLGAKTRAACKSESCGIHDTFEWSDGSTSGTGGFVFGKNEPDDEIYPGNHACLQQIIMSPTFVPSTDEEKEMKSKFQHGELDKYKCESPEHPKTRLYACGKKPQ</sequence>
<dbReference type="EMBL" id="HE601135">
    <property type="protein sequence ID" value="CAP25521.1"/>
    <property type="molecule type" value="Genomic_DNA"/>
</dbReference>
<keyword evidence="5" id="KW-1185">Reference proteome</keyword>
<dbReference type="PANTHER" id="PTHR47517:SF3">
    <property type="entry name" value="C-TYPE LECTIN DOMAIN-CONTAINING PROTEIN"/>
    <property type="match status" value="1"/>
</dbReference>
<feature type="chain" id="PRO_5002732247" evidence="2">
    <location>
        <begin position="20"/>
        <end position="297"/>
    </location>
</feature>
<dbReference type="InParanoid" id="A8WYR3"/>
<dbReference type="HOGENOM" id="CLU_058687_0_1_1"/>
<dbReference type="CDD" id="cd00037">
    <property type="entry name" value="CLECT"/>
    <property type="match status" value="1"/>
</dbReference>
<dbReference type="SMART" id="SM00034">
    <property type="entry name" value="CLECT"/>
    <property type="match status" value="1"/>
</dbReference>
<evidence type="ECO:0000256" key="1">
    <source>
        <dbReference type="SAM" id="MobiDB-lite"/>
    </source>
</evidence>
<dbReference type="PANTHER" id="PTHR47517">
    <property type="entry name" value="C-TYPE LECTIN-RELATED"/>
    <property type="match status" value="1"/>
</dbReference>
<reference evidence="4 5" key="2">
    <citation type="journal article" date="2011" name="PLoS Genet.">
        <title>Caenorhabditis briggsae recombinant inbred line genotypes reveal inter-strain incompatibility and the evolution of recombination.</title>
        <authorList>
            <person name="Ross J.A."/>
            <person name="Koboldt D.C."/>
            <person name="Staisch J.E."/>
            <person name="Chamberlin H.M."/>
            <person name="Gupta B.P."/>
            <person name="Miller R.D."/>
            <person name="Baird S.E."/>
            <person name="Haag E.S."/>
        </authorList>
    </citation>
    <scope>NUCLEOTIDE SEQUENCE [LARGE SCALE GENOMIC DNA]</scope>
    <source>
        <strain evidence="4 5">AF16</strain>
    </source>
</reference>
<protein>
    <submittedName>
        <fullName evidence="4">Protein CBR-CLEC-232</fullName>
    </submittedName>
</protein>
<dbReference type="WormBase" id="CBG04897">
    <property type="protein sequence ID" value="CBP06868"/>
    <property type="gene ID" value="WBGene00027490"/>
    <property type="gene designation" value="Cbr-clec-232"/>
</dbReference>
<evidence type="ECO:0000313" key="5">
    <source>
        <dbReference type="Proteomes" id="UP000008549"/>
    </source>
</evidence>
<feature type="region of interest" description="Disordered" evidence="1">
    <location>
        <begin position="44"/>
        <end position="118"/>
    </location>
</feature>
<reference evidence="4 5" key="1">
    <citation type="journal article" date="2003" name="PLoS Biol.">
        <title>The genome sequence of Caenorhabditis briggsae: a platform for comparative genomics.</title>
        <authorList>
            <person name="Stein L.D."/>
            <person name="Bao Z."/>
            <person name="Blasiar D."/>
            <person name="Blumenthal T."/>
            <person name="Brent M.R."/>
            <person name="Chen N."/>
            <person name="Chinwalla A."/>
            <person name="Clarke L."/>
            <person name="Clee C."/>
            <person name="Coghlan A."/>
            <person name="Coulson A."/>
            <person name="D'Eustachio P."/>
            <person name="Fitch D.H."/>
            <person name="Fulton L.A."/>
            <person name="Fulton R.E."/>
            <person name="Griffiths-Jones S."/>
            <person name="Harris T.W."/>
            <person name="Hillier L.W."/>
            <person name="Kamath R."/>
            <person name="Kuwabara P.E."/>
            <person name="Mardis E.R."/>
            <person name="Marra M.A."/>
            <person name="Miner T.L."/>
            <person name="Minx P."/>
            <person name="Mullikin J.C."/>
            <person name="Plumb R.W."/>
            <person name="Rogers J."/>
            <person name="Schein J.E."/>
            <person name="Sohrmann M."/>
            <person name="Spieth J."/>
            <person name="Stajich J.E."/>
            <person name="Wei C."/>
            <person name="Willey D."/>
            <person name="Wilson R.K."/>
            <person name="Durbin R."/>
            <person name="Waterston R.H."/>
        </authorList>
    </citation>
    <scope>NUCLEOTIDE SEQUENCE [LARGE SCALE GENOMIC DNA]</scope>
    <source>
        <strain evidence="4 5">AF16</strain>
    </source>
</reference>
<dbReference type="InterPro" id="IPR001304">
    <property type="entry name" value="C-type_lectin-like"/>
</dbReference>
<evidence type="ECO:0000313" key="6">
    <source>
        <dbReference type="WormBase" id="CBG04897"/>
    </source>
</evidence>
<accession>A8WYR3</accession>
<evidence type="ECO:0000259" key="3">
    <source>
        <dbReference type="SMART" id="SM00034"/>
    </source>
</evidence>
<dbReference type="Proteomes" id="UP000008549">
    <property type="component" value="Unassembled WGS sequence"/>
</dbReference>
<dbReference type="Gene3D" id="3.10.100.10">
    <property type="entry name" value="Mannose-Binding Protein A, subunit A"/>
    <property type="match status" value="1"/>
</dbReference>
<dbReference type="GeneID" id="8580058"/>
<dbReference type="OMA" id="ACKSESC"/>
<feature type="signal peptide" evidence="2">
    <location>
        <begin position="1"/>
        <end position="19"/>
    </location>
</feature>
<feature type="domain" description="C-type lectin" evidence="3">
    <location>
        <begin position="119"/>
        <end position="293"/>
    </location>
</feature>
<dbReference type="InterPro" id="IPR016186">
    <property type="entry name" value="C-type_lectin-like/link_sf"/>
</dbReference>
<dbReference type="eggNOG" id="KOG4297">
    <property type="taxonomic scope" value="Eukaryota"/>
</dbReference>
<dbReference type="AlphaFoldDB" id="A8WYR3"/>
<dbReference type="RefSeq" id="XP_002638062.1">
    <property type="nucleotide sequence ID" value="XM_002638016.1"/>
</dbReference>